<evidence type="ECO:0000313" key="3">
    <source>
        <dbReference type="EMBL" id="KOY17633.1"/>
    </source>
</evidence>
<keyword evidence="4" id="KW-1185">Reference proteome</keyword>
<name>A0A0M9BRN3_9BACL</name>
<dbReference type="OrthoDB" id="8657476at2"/>
<dbReference type="InterPro" id="IPR019734">
    <property type="entry name" value="TPR_rpt"/>
</dbReference>
<feature type="repeat" description="TPR" evidence="1">
    <location>
        <begin position="69"/>
        <end position="102"/>
    </location>
</feature>
<comment type="caution">
    <text evidence="3">The sequence shown here is derived from an EMBL/GenBank/DDBJ whole genome shotgun (WGS) entry which is preliminary data.</text>
</comment>
<feature type="domain" description="Knr4/Smi1-like" evidence="2">
    <location>
        <begin position="169"/>
        <end position="308"/>
    </location>
</feature>
<protein>
    <recommendedName>
        <fullName evidence="2">Knr4/Smi1-like domain-containing protein</fullName>
    </recommendedName>
</protein>
<dbReference type="InterPro" id="IPR011990">
    <property type="entry name" value="TPR-like_helical_dom_sf"/>
</dbReference>
<dbReference type="PATRIC" id="fig|1705561.3.peg.717"/>
<evidence type="ECO:0000313" key="4">
    <source>
        <dbReference type="Proteomes" id="UP000037688"/>
    </source>
</evidence>
<dbReference type="InterPro" id="IPR018958">
    <property type="entry name" value="Knr4/Smi1-like_dom"/>
</dbReference>
<proteinExistence type="predicted"/>
<dbReference type="RefSeq" id="WP_053779761.1">
    <property type="nucleotide sequence ID" value="NZ_LITU01000036.1"/>
</dbReference>
<dbReference type="SUPFAM" id="SSF160631">
    <property type="entry name" value="SMI1/KNR4-like"/>
    <property type="match status" value="1"/>
</dbReference>
<dbReference type="AlphaFoldDB" id="A0A0M9BRN3"/>
<keyword evidence="1" id="KW-0802">TPR repeat</keyword>
<dbReference type="SUPFAM" id="SSF48452">
    <property type="entry name" value="TPR-like"/>
    <property type="match status" value="1"/>
</dbReference>
<organism evidence="3 4">
    <name type="scientific">Paenibacillus xylanivorans</name>
    <dbReference type="NCBI Taxonomy" id="1705561"/>
    <lineage>
        <taxon>Bacteria</taxon>
        <taxon>Bacillati</taxon>
        <taxon>Bacillota</taxon>
        <taxon>Bacilli</taxon>
        <taxon>Bacillales</taxon>
        <taxon>Paenibacillaceae</taxon>
        <taxon>Paenibacillus</taxon>
    </lineage>
</organism>
<dbReference type="Gene3D" id="1.25.40.10">
    <property type="entry name" value="Tetratricopeptide repeat domain"/>
    <property type="match status" value="1"/>
</dbReference>
<dbReference type="Proteomes" id="UP000037688">
    <property type="component" value="Unassembled WGS sequence"/>
</dbReference>
<dbReference type="Pfam" id="PF14568">
    <property type="entry name" value="SUKH_6"/>
    <property type="match status" value="1"/>
</dbReference>
<dbReference type="EMBL" id="LITU01000036">
    <property type="protein sequence ID" value="KOY17633.1"/>
    <property type="molecule type" value="Genomic_DNA"/>
</dbReference>
<dbReference type="InterPro" id="IPR037883">
    <property type="entry name" value="Knr4/Smi1-like_sf"/>
</dbReference>
<dbReference type="Gene3D" id="3.40.1580.10">
    <property type="entry name" value="SMI1/KNR4-like"/>
    <property type="match status" value="1"/>
</dbReference>
<dbReference type="PROSITE" id="PS50005">
    <property type="entry name" value="TPR"/>
    <property type="match status" value="1"/>
</dbReference>
<accession>A0A0M9BRN3</accession>
<dbReference type="SMART" id="SM00860">
    <property type="entry name" value="SMI1_KNR4"/>
    <property type="match status" value="1"/>
</dbReference>
<evidence type="ECO:0000259" key="2">
    <source>
        <dbReference type="SMART" id="SM00860"/>
    </source>
</evidence>
<gene>
    <name evidence="3" type="ORF">AMS66_05120</name>
</gene>
<evidence type="ECO:0000256" key="1">
    <source>
        <dbReference type="PROSITE-ProRule" id="PRU00339"/>
    </source>
</evidence>
<reference evidence="3 4" key="1">
    <citation type="submission" date="2015-08" db="EMBL/GenBank/DDBJ databases">
        <title>Draft genome sequence of cellulolytic and xylanolytic Paenibacillus sp. A59, isolated from a decaying forest soil from Patagonia, Argentina.</title>
        <authorList>
            <person name="Ghio S."/>
            <person name="Caceres A.M."/>
            <person name="Talia P."/>
            <person name="Grasso D."/>
            <person name="Campos E."/>
        </authorList>
    </citation>
    <scope>NUCLEOTIDE SEQUENCE [LARGE SCALE GENOMIC DNA]</scope>
    <source>
        <strain evidence="3 4">A59</strain>
    </source>
</reference>
<sequence>MEKELLEQLNKWHEQDEFNLIIERIQDIPEPDRDYELIGQLSRAYNNEGRYREAAQQLLAINKYGTSDPLWQYRLGYAYYHMAMYEQALQAFEMANELLPHDESTIEFLEWTRPKAEKMQQDRLRHQEILLELEQSGRLNHLRAASGSYDPVSFWEQSEYALESYVSPPFDEELIQTIEQELGYQLPASYIQLMNTQNGGIPAHTVFPTNEATSWAEDHIAITGIMGIGRDKSNTLAGEFGSRFMIEDWGYPDLGIVICDCPSAGHDVVMLDYRFCGPEGEPAVVHVDQEDDYEITYLAPNFEAFIRGLVDADTFEMSDEENED</sequence>